<dbReference type="Proteomes" id="UP000540412">
    <property type="component" value="Unassembled WGS sequence"/>
</dbReference>
<gene>
    <name evidence="6" type="ORF">BJY24_001778</name>
</gene>
<evidence type="ECO:0000313" key="6">
    <source>
        <dbReference type="EMBL" id="MBB5912911.1"/>
    </source>
</evidence>
<sequence length="2063" mass="224021">MRSLEDLQVAMAARLAQEGLATTAAVPVRRDPQRAPLSFGQRYVWAHQQIAPDSAAYNLCLALTFDGDIDAAALRAAFTALVRRHEVLRTTYHTDENGEPYQRIHQDLPPRLTDVDLTGEADADARLADLVAAAARETYDLTAESSLRVVFARVRPTRLVAVVSIQHIAWDGMTLPALSRDVENFYRQALTGPVEVEPLALQVADFAEWEQDRFHAEEQTEDIRFWESRFDGEVPELQLPFDRRPVAVSERGERADKPLSARADANLRRLTADLRTTPFSVFLAAYHLALRQMTGQDDMVIGTTVANREEAGMELLIGNLSNMLPLHLTGGAGTFAELVEQVRSVTTEAFRHKHFPQEGIVRAVNRTTGNVGSTLFDTMVLFLHQKIDGPQLPGVTTSWELIDNGGALLPLVVETFMHDDRTDVQITYRTDVFDAATIDRLHEYIDQVLAEAAGDRRVDDLLTLSETDRAHLAEWSHGGVVEVERETVDAMIRHSAARYPERVAVVFGETELTYADFDARVNRLARLLLARGVRAGDRVAVYAERSERLPLAFAAVLRAGAVYFPIDPAYPSDRVEYMLGDARPTVLIRTAPRPPEVDLDIPVVDLAAEEIARELAALDDSAVAESELTRPIHPFDGAYLLYTSGTTGRPKGVVVHHRGVANHVQWMRDYLEFGAERILQKAPIGFDVSVFELVNALCTGSATVLPPPDWWQADVEALAGIIHRHRITQISLVPSVVRAFIDAGPDPSRLQSMRYVYLGGESVPPALVEESSRFFGGTVLGLYGPTEGSMDLMHEDFAGTSERSLRSDPDTERDSIESALIGRPEWNSSVYVLDERLRQVPPGVVGELYLGGAQLAQGYHRRPDLTGAAFVACPFDATPGARMYRTGDIVRWNSRGRMEYLGRVDDQVKIRGHRIELGEIGTVLRRLPGIASAAAVTVSQGSGASDGPGGGSLRNHVGPGEDRHGHSAALVAYYVPEPDSEFATLADPADRIKAELAERLPDYMIPAALVRLAALPLTANGKLDRNALPAPDLGGSTGRGRALADDAEYAVAEAVRQVLGIADGTDLAADDDFLALGGDSITAIRMASALKKRGLLITTSALFEARTIARIAAAAEPIVAGGAPALAEVGEETGWIPLNPIATVLTEQAADYSAYSQATAVVTPAHSTLEQVAAVVAALVDRHPMLRARVAEGPDGQTAFHVPGSDETTAEPTLTEVVLDPGTWDRTAGSALREQLRQVSELLDPGAGRMVAAVWLRSADGAQGRLLLVIHHLAVDGVSWRILHDDLRQLWQHPDAPAESGTSVKTWNTSLVGLATADSVVGTLPYWTAAAEGVDPVLGNRELDPAVDTVATVREITATLDSDDTAFLMTTATAAFGCDFLDIQVASLAVAVHRFRRRRDSDARTVSLTMERHGRVETLFRGVDLANTVGWFTTAYPVTLDVSGGSEVESAVKAVKEQLLAVPDSGIGWGLLRLLNPETRPGLERHRSPQISFNYMGRFADGGSEGPAEDWSAAPEFGYLGGHANPGMPAPALLDINTVALTGDDRVTLHASFRFPGDALSEEDARELAELWESGLGELAKAVRDNQIRRLTPSDVLAADVTQLDLDRWQDMYGEYEDVYPLAPMQAGLYLTALSAGARDVYNVQTLIGVRGELDVPRLGRAFDTVLNRYPNLRVTLSVSHAGQPYAIVAGHAAVPVREIDLSAQADATERLHEFYRSDQAEQFDLTHGPLTRVAVAHLPDGTHMVVLTMHHLLLDGWSGQLVSREVFAEYAVAGAEPIGTPETFGKFLAMVHDEQDAVERAWRPVLDGVQPCIVAPGRGLGSDGIPVERSFAIDDDLVERVTALASELGTTFSVACQLAWANALRYVAGGEDVVFGEAVSGRPADLDDVDNAIGCFANIIPAVIGFDGGRTWRQHLADIQSRRVDLMEYHSYPLTSALRAAGARKLFDTMFVFESYPPGRKELERLLGTAGLELASFEGAGATDNALLLMIFPANSLLPSDSVQAAIFYAEDAFEPDDARIIEAAFYNTLRAIADGPDRPVDAVPVLGDEDQGLLVMRRMWQ</sequence>
<keyword evidence="3" id="KW-0597">Phosphoprotein</keyword>
<feature type="domain" description="Carrier" evidence="5">
    <location>
        <begin position="1045"/>
        <end position="1119"/>
    </location>
</feature>
<dbReference type="RefSeq" id="WP_040745704.1">
    <property type="nucleotide sequence ID" value="NZ_JACHIT010000001.1"/>
</dbReference>
<dbReference type="NCBIfam" id="TIGR01720">
    <property type="entry name" value="NRPS-para261"/>
    <property type="match status" value="1"/>
</dbReference>
<protein>
    <submittedName>
        <fullName evidence="6">Amino acid adenylation domain-containing protein/non-ribosomal peptide synthase protein (TIGR01720 family)</fullName>
    </submittedName>
</protein>
<dbReference type="GO" id="GO:0044550">
    <property type="term" value="P:secondary metabolite biosynthetic process"/>
    <property type="evidence" value="ECO:0007669"/>
    <property type="project" value="TreeGrafter"/>
</dbReference>
<dbReference type="Gene3D" id="1.10.1200.10">
    <property type="entry name" value="ACP-like"/>
    <property type="match status" value="1"/>
</dbReference>
<name>A0A7W9PB81_9NOCA</name>
<dbReference type="InterPro" id="IPR036736">
    <property type="entry name" value="ACP-like_sf"/>
</dbReference>
<keyword evidence="7" id="KW-1185">Reference proteome</keyword>
<dbReference type="Gene3D" id="3.40.50.12780">
    <property type="entry name" value="N-terminal domain of ligase-like"/>
    <property type="match status" value="1"/>
</dbReference>
<evidence type="ECO:0000256" key="4">
    <source>
        <dbReference type="ARBA" id="ARBA00023194"/>
    </source>
</evidence>
<evidence type="ECO:0000259" key="5">
    <source>
        <dbReference type="PROSITE" id="PS50075"/>
    </source>
</evidence>
<keyword evidence="4" id="KW-0045">Antibiotic biosynthesis</keyword>
<dbReference type="InterPro" id="IPR020845">
    <property type="entry name" value="AMP-binding_CS"/>
</dbReference>
<dbReference type="PROSITE" id="PS00455">
    <property type="entry name" value="AMP_BINDING"/>
    <property type="match status" value="1"/>
</dbReference>
<dbReference type="UniPathway" id="UPA00011"/>
<dbReference type="SUPFAM" id="SSF52777">
    <property type="entry name" value="CoA-dependent acyltransferases"/>
    <property type="match status" value="6"/>
</dbReference>
<reference evidence="6 7" key="1">
    <citation type="submission" date="2020-08" db="EMBL/GenBank/DDBJ databases">
        <title>Sequencing the genomes of 1000 actinobacteria strains.</title>
        <authorList>
            <person name="Klenk H.-P."/>
        </authorList>
    </citation>
    <scope>NUCLEOTIDE SEQUENCE [LARGE SCALE GENOMIC DNA]</scope>
    <source>
        <strain evidence="6 7">DSM 43582</strain>
    </source>
</reference>
<evidence type="ECO:0000256" key="3">
    <source>
        <dbReference type="ARBA" id="ARBA00022553"/>
    </source>
</evidence>
<dbReference type="PANTHER" id="PTHR45527">
    <property type="entry name" value="NONRIBOSOMAL PEPTIDE SYNTHETASE"/>
    <property type="match status" value="1"/>
</dbReference>
<proteinExistence type="predicted"/>
<dbReference type="GO" id="GO:0003824">
    <property type="term" value="F:catalytic activity"/>
    <property type="evidence" value="ECO:0007669"/>
    <property type="project" value="InterPro"/>
</dbReference>
<dbReference type="PANTHER" id="PTHR45527:SF1">
    <property type="entry name" value="FATTY ACID SYNTHASE"/>
    <property type="match status" value="1"/>
</dbReference>
<dbReference type="InterPro" id="IPR000873">
    <property type="entry name" value="AMP-dep_synth/lig_dom"/>
</dbReference>
<comment type="caution">
    <text evidence="6">The sequence shown here is derived from an EMBL/GenBank/DDBJ whole genome shotgun (WGS) entry which is preliminary data.</text>
</comment>
<dbReference type="Pfam" id="PF00550">
    <property type="entry name" value="PP-binding"/>
    <property type="match status" value="1"/>
</dbReference>
<dbReference type="SMART" id="SM00823">
    <property type="entry name" value="PKS_PP"/>
    <property type="match status" value="1"/>
</dbReference>
<dbReference type="GO" id="GO:0031177">
    <property type="term" value="F:phosphopantetheine binding"/>
    <property type="evidence" value="ECO:0007669"/>
    <property type="project" value="InterPro"/>
</dbReference>
<dbReference type="Pfam" id="PF00501">
    <property type="entry name" value="AMP-binding"/>
    <property type="match status" value="1"/>
</dbReference>
<dbReference type="FunFam" id="2.30.38.10:FF:000001">
    <property type="entry name" value="Non-ribosomal peptide synthetase PvdI"/>
    <property type="match status" value="1"/>
</dbReference>
<dbReference type="PROSITE" id="PS50075">
    <property type="entry name" value="CARRIER"/>
    <property type="match status" value="1"/>
</dbReference>
<dbReference type="GO" id="GO:0017000">
    <property type="term" value="P:antibiotic biosynthetic process"/>
    <property type="evidence" value="ECO:0007669"/>
    <property type="project" value="UniProtKB-KW"/>
</dbReference>
<dbReference type="SUPFAM" id="SSF47336">
    <property type="entry name" value="ACP-like"/>
    <property type="match status" value="1"/>
</dbReference>
<dbReference type="PROSITE" id="PS00012">
    <property type="entry name" value="PHOSPHOPANTETHEINE"/>
    <property type="match status" value="1"/>
</dbReference>
<dbReference type="GO" id="GO:0008610">
    <property type="term" value="P:lipid biosynthetic process"/>
    <property type="evidence" value="ECO:0007669"/>
    <property type="project" value="UniProtKB-ARBA"/>
</dbReference>
<dbReference type="CDD" id="cd05930">
    <property type="entry name" value="A_NRPS"/>
    <property type="match status" value="1"/>
</dbReference>
<dbReference type="Gene3D" id="3.30.559.30">
    <property type="entry name" value="Nonribosomal peptide synthetase, condensation domain"/>
    <property type="match status" value="3"/>
</dbReference>
<evidence type="ECO:0000313" key="7">
    <source>
        <dbReference type="Proteomes" id="UP000540412"/>
    </source>
</evidence>
<dbReference type="SUPFAM" id="SSF56801">
    <property type="entry name" value="Acetyl-CoA synthetase-like"/>
    <property type="match status" value="1"/>
</dbReference>
<dbReference type="InterPro" id="IPR045851">
    <property type="entry name" value="AMP-bd_C_sf"/>
</dbReference>
<dbReference type="InterPro" id="IPR020806">
    <property type="entry name" value="PKS_PP-bd"/>
</dbReference>
<dbReference type="Pfam" id="PF00668">
    <property type="entry name" value="Condensation"/>
    <property type="match status" value="3"/>
</dbReference>
<organism evidence="6 7">
    <name type="scientific">Nocardia transvalensis</name>
    <dbReference type="NCBI Taxonomy" id="37333"/>
    <lineage>
        <taxon>Bacteria</taxon>
        <taxon>Bacillati</taxon>
        <taxon>Actinomycetota</taxon>
        <taxon>Actinomycetes</taxon>
        <taxon>Mycobacteriales</taxon>
        <taxon>Nocardiaceae</taxon>
        <taxon>Nocardia</taxon>
    </lineage>
</organism>
<dbReference type="InterPro" id="IPR009081">
    <property type="entry name" value="PP-bd_ACP"/>
</dbReference>
<dbReference type="InterPro" id="IPR010060">
    <property type="entry name" value="NRPS_synth"/>
</dbReference>
<evidence type="ECO:0000256" key="2">
    <source>
        <dbReference type="ARBA" id="ARBA00022450"/>
    </source>
</evidence>
<dbReference type="InterPro" id="IPR010071">
    <property type="entry name" value="AA_adenyl_dom"/>
</dbReference>
<evidence type="ECO:0000256" key="1">
    <source>
        <dbReference type="ARBA" id="ARBA00001957"/>
    </source>
</evidence>
<dbReference type="NCBIfam" id="TIGR01733">
    <property type="entry name" value="AA-adenyl-dom"/>
    <property type="match status" value="1"/>
</dbReference>
<dbReference type="Gene3D" id="3.30.300.30">
    <property type="match status" value="1"/>
</dbReference>
<keyword evidence="2" id="KW-0596">Phosphopantetheine</keyword>
<accession>A0A7W9PB81</accession>
<dbReference type="EMBL" id="JACHIT010000001">
    <property type="protein sequence ID" value="MBB5912911.1"/>
    <property type="molecule type" value="Genomic_DNA"/>
</dbReference>
<dbReference type="InterPro" id="IPR023213">
    <property type="entry name" value="CAT-like_dom_sf"/>
</dbReference>
<dbReference type="GO" id="GO:0005737">
    <property type="term" value="C:cytoplasm"/>
    <property type="evidence" value="ECO:0007669"/>
    <property type="project" value="TreeGrafter"/>
</dbReference>
<dbReference type="InterPro" id="IPR042099">
    <property type="entry name" value="ANL_N_sf"/>
</dbReference>
<comment type="cofactor">
    <cofactor evidence="1">
        <name>pantetheine 4'-phosphate</name>
        <dbReference type="ChEBI" id="CHEBI:47942"/>
    </cofactor>
</comment>
<dbReference type="Gene3D" id="3.30.559.10">
    <property type="entry name" value="Chloramphenicol acetyltransferase-like domain"/>
    <property type="match status" value="3"/>
</dbReference>
<dbReference type="CDD" id="cd19531">
    <property type="entry name" value="LCL_NRPS-like"/>
    <property type="match status" value="1"/>
</dbReference>
<dbReference type="InterPro" id="IPR001242">
    <property type="entry name" value="Condensation_dom"/>
</dbReference>
<dbReference type="GO" id="GO:0043041">
    <property type="term" value="P:amino acid activation for nonribosomal peptide biosynthetic process"/>
    <property type="evidence" value="ECO:0007669"/>
    <property type="project" value="TreeGrafter"/>
</dbReference>
<dbReference type="InterPro" id="IPR006162">
    <property type="entry name" value="Ppantetheine_attach_site"/>
</dbReference>